<evidence type="ECO:0000256" key="1">
    <source>
        <dbReference type="ARBA" id="ARBA00022987"/>
    </source>
</evidence>
<dbReference type="GeneID" id="96291437"/>
<evidence type="ECO:0000313" key="5">
    <source>
        <dbReference type="EMBL" id="GGY37867.1"/>
    </source>
</evidence>
<comment type="subcellular location">
    <subcellularLocation>
        <location evidence="2">Gas vesicle</location>
    </subcellularLocation>
</comment>
<dbReference type="PROSITE" id="PS00234">
    <property type="entry name" value="GAS_VESICLE_A_1"/>
    <property type="match status" value="1"/>
</dbReference>
<name>A0ABQ3A6Q8_9ACTN</name>
<keyword evidence="1" id="KW-0304">Gas vesicle</keyword>
<keyword evidence="6" id="KW-1185">Reference proteome</keyword>
<reference evidence="6" key="1">
    <citation type="journal article" date="2019" name="Int. J. Syst. Evol. Microbiol.">
        <title>The Global Catalogue of Microorganisms (GCM) 10K type strain sequencing project: providing services to taxonomists for standard genome sequencing and annotation.</title>
        <authorList>
            <consortium name="The Broad Institute Genomics Platform"/>
            <consortium name="The Broad Institute Genome Sequencing Center for Infectious Disease"/>
            <person name="Wu L."/>
            <person name="Ma J."/>
        </authorList>
    </citation>
    <scope>NUCLEOTIDE SEQUENCE [LARGE SCALE GENOMIC DNA]</scope>
    <source>
        <strain evidence="6">JCM 4594</strain>
    </source>
</reference>
<proteinExistence type="inferred from homology"/>
<dbReference type="Proteomes" id="UP000600946">
    <property type="component" value="Unassembled WGS sequence"/>
</dbReference>
<evidence type="ECO:0008006" key="7">
    <source>
        <dbReference type="Google" id="ProtNLM"/>
    </source>
</evidence>
<feature type="region of interest" description="Disordered" evidence="4">
    <location>
        <begin position="101"/>
        <end position="162"/>
    </location>
</feature>
<evidence type="ECO:0000256" key="4">
    <source>
        <dbReference type="SAM" id="MobiDB-lite"/>
    </source>
</evidence>
<dbReference type="RefSeq" id="WP_190027506.1">
    <property type="nucleotide sequence ID" value="NZ_BMUU01000005.1"/>
</dbReference>
<dbReference type="Pfam" id="PF00741">
    <property type="entry name" value="Gas_vesicle"/>
    <property type="match status" value="1"/>
</dbReference>
<dbReference type="InterPro" id="IPR000638">
    <property type="entry name" value="Gas-vesicle_GvpA-like"/>
</dbReference>
<comment type="caution">
    <text evidence="5">The sequence shown here is derived from an EMBL/GenBank/DDBJ whole genome shotgun (WGS) entry which is preliminary data.</text>
</comment>
<feature type="compositionally biased region" description="Low complexity" evidence="4">
    <location>
        <begin position="101"/>
        <end position="120"/>
    </location>
</feature>
<evidence type="ECO:0000313" key="6">
    <source>
        <dbReference type="Proteomes" id="UP000600946"/>
    </source>
</evidence>
<comment type="similarity">
    <text evidence="3">Belongs to the gas vesicle GvpA family.</text>
</comment>
<sequence>MVTPARFPDAYQPDGGGANLADILERVLDKGIVIAGDIRINLLDIELLTIKLRLIVASIDKAKEMGIDWWEDDPALSTGARRRELSRENDELKARIAALEAASRPLESAPESAPEAVAGARAQKGASPSTKAAGRSPSAKGAGRSTPAKGDESSAPDGSDDR</sequence>
<dbReference type="InterPro" id="IPR018493">
    <property type="entry name" value="GvpA-like_CS"/>
</dbReference>
<dbReference type="InterPro" id="IPR050530">
    <property type="entry name" value="GvpA"/>
</dbReference>
<protein>
    <recommendedName>
        <fullName evidence="7">Gas vesicle structural protein</fullName>
    </recommendedName>
</protein>
<organism evidence="5 6">
    <name type="scientific">Streptomyces xanthochromogenes</name>
    <dbReference type="NCBI Taxonomy" id="67384"/>
    <lineage>
        <taxon>Bacteria</taxon>
        <taxon>Bacillati</taxon>
        <taxon>Actinomycetota</taxon>
        <taxon>Actinomycetes</taxon>
        <taxon>Kitasatosporales</taxon>
        <taxon>Streptomycetaceae</taxon>
        <taxon>Streptomyces</taxon>
    </lineage>
</organism>
<evidence type="ECO:0000256" key="2">
    <source>
        <dbReference type="ARBA" id="ARBA00035108"/>
    </source>
</evidence>
<dbReference type="PANTHER" id="PTHR35344">
    <property type="entry name" value="GAS VESICLE STRUCTURAL PROTEIN 2-RELATED"/>
    <property type="match status" value="1"/>
</dbReference>
<dbReference type="EMBL" id="BMUU01000005">
    <property type="protein sequence ID" value="GGY37867.1"/>
    <property type="molecule type" value="Genomic_DNA"/>
</dbReference>
<gene>
    <name evidence="5" type="ORF">GCM10010326_34840</name>
</gene>
<accession>A0ABQ3A6Q8</accession>
<dbReference type="PANTHER" id="PTHR35344:SF4">
    <property type="entry name" value="GAS VESICLE PROTEIN A1"/>
    <property type="match status" value="1"/>
</dbReference>
<evidence type="ECO:0000256" key="3">
    <source>
        <dbReference type="ARBA" id="ARBA00035646"/>
    </source>
</evidence>